<gene>
    <name evidence="3" type="ORF">Voc01_057980</name>
</gene>
<evidence type="ECO:0000259" key="2">
    <source>
        <dbReference type="Pfam" id="PF22725"/>
    </source>
</evidence>
<dbReference type="PANTHER" id="PTHR43818:SF11">
    <property type="entry name" value="BCDNA.GH03377"/>
    <property type="match status" value="1"/>
</dbReference>
<organism evidence="3 4">
    <name type="scientific">Virgisporangium ochraceum</name>
    <dbReference type="NCBI Taxonomy" id="65505"/>
    <lineage>
        <taxon>Bacteria</taxon>
        <taxon>Bacillati</taxon>
        <taxon>Actinomycetota</taxon>
        <taxon>Actinomycetes</taxon>
        <taxon>Micromonosporales</taxon>
        <taxon>Micromonosporaceae</taxon>
        <taxon>Virgisporangium</taxon>
    </lineage>
</organism>
<dbReference type="AlphaFoldDB" id="A0A8J4A0Y4"/>
<sequence length="336" mass="36469">MIAFGVVGIEHPHAMNMIAGLLAAGARCAGLYTAEPGPVFAQCRARFPDLPVVDDARRLIESVALVVSADVPDRRAAVAVSALRAGRDVLVAKPGCTTPGQLAEIRAAVEETGRRWVVAFSERLHVRSAVRAGDLVHAGAIGTVVQTIGLGPHQLKLPTRPGWFFDVERNGSILTDLASHQIDQFLYYTGSTDAEIVASTVANYGMPERPSFEDFGEVLLRAERAHGYVRVDWYSPDGLKTWGDGRLTILGTAGYIELRKYVDPAGRAGGDHLFLVDGQETRYVDCSDVRLPFYPDLVRDVEERTETAIGQEHTFTVSELSIRAAEQAHRAGHLTG</sequence>
<dbReference type="EMBL" id="BOPH01000083">
    <property type="protein sequence ID" value="GIJ70881.1"/>
    <property type="molecule type" value="Genomic_DNA"/>
</dbReference>
<comment type="caution">
    <text evidence="3">The sequence shown here is derived from an EMBL/GenBank/DDBJ whole genome shotgun (WGS) entry which is preliminary data.</text>
</comment>
<dbReference type="Gene3D" id="3.30.360.10">
    <property type="entry name" value="Dihydrodipicolinate Reductase, domain 2"/>
    <property type="match status" value="1"/>
</dbReference>
<keyword evidence="1" id="KW-0560">Oxidoreductase</keyword>
<dbReference type="GO" id="GO:0016491">
    <property type="term" value="F:oxidoreductase activity"/>
    <property type="evidence" value="ECO:0007669"/>
    <property type="project" value="UniProtKB-KW"/>
</dbReference>
<dbReference type="RefSeq" id="WP_203930775.1">
    <property type="nucleotide sequence ID" value="NZ_BOPH01000083.1"/>
</dbReference>
<dbReference type="InterPro" id="IPR055170">
    <property type="entry name" value="GFO_IDH_MocA-like_dom"/>
</dbReference>
<keyword evidence="4" id="KW-1185">Reference proteome</keyword>
<dbReference type="Pfam" id="PF22725">
    <property type="entry name" value="GFO_IDH_MocA_C3"/>
    <property type="match status" value="1"/>
</dbReference>
<proteinExistence type="predicted"/>
<reference evidence="3" key="1">
    <citation type="submission" date="2021-01" db="EMBL/GenBank/DDBJ databases">
        <title>Whole genome shotgun sequence of Virgisporangium ochraceum NBRC 16418.</title>
        <authorList>
            <person name="Komaki H."/>
            <person name="Tamura T."/>
        </authorList>
    </citation>
    <scope>NUCLEOTIDE SEQUENCE</scope>
    <source>
        <strain evidence="3">NBRC 16418</strain>
    </source>
</reference>
<dbReference type="InterPro" id="IPR050463">
    <property type="entry name" value="Gfo/Idh/MocA_oxidrdct_glycsds"/>
</dbReference>
<dbReference type="PANTHER" id="PTHR43818">
    <property type="entry name" value="BCDNA.GH03377"/>
    <property type="match status" value="1"/>
</dbReference>
<dbReference type="SUPFAM" id="SSF55347">
    <property type="entry name" value="Glyceraldehyde-3-phosphate dehydrogenase-like, C-terminal domain"/>
    <property type="match status" value="1"/>
</dbReference>
<evidence type="ECO:0000256" key="1">
    <source>
        <dbReference type="ARBA" id="ARBA00023002"/>
    </source>
</evidence>
<dbReference type="InterPro" id="IPR036291">
    <property type="entry name" value="NAD(P)-bd_dom_sf"/>
</dbReference>
<dbReference type="Proteomes" id="UP000635606">
    <property type="component" value="Unassembled WGS sequence"/>
</dbReference>
<dbReference type="Gene3D" id="3.40.50.720">
    <property type="entry name" value="NAD(P)-binding Rossmann-like Domain"/>
    <property type="match status" value="1"/>
</dbReference>
<protein>
    <submittedName>
        <fullName evidence="3">Oxidoreductase</fullName>
    </submittedName>
</protein>
<evidence type="ECO:0000313" key="4">
    <source>
        <dbReference type="Proteomes" id="UP000635606"/>
    </source>
</evidence>
<dbReference type="SUPFAM" id="SSF51735">
    <property type="entry name" value="NAD(P)-binding Rossmann-fold domains"/>
    <property type="match status" value="1"/>
</dbReference>
<accession>A0A8J4A0Y4</accession>
<feature type="domain" description="GFO/IDH/MocA-like oxidoreductase" evidence="2">
    <location>
        <begin position="131"/>
        <end position="257"/>
    </location>
</feature>
<evidence type="ECO:0000313" key="3">
    <source>
        <dbReference type="EMBL" id="GIJ70881.1"/>
    </source>
</evidence>
<name>A0A8J4A0Y4_9ACTN</name>